<feature type="region of interest" description="Disordered" evidence="1">
    <location>
        <begin position="147"/>
        <end position="169"/>
    </location>
</feature>
<feature type="region of interest" description="Disordered" evidence="1">
    <location>
        <begin position="325"/>
        <end position="357"/>
    </location>
</feature>
<feature type="region of interest" description="Disordered" evidence="1">
    <location>
        <begin position="192"/>
        <end position="213"/>
    </location>
</feature>
<dbReference type="EMBL" id="CAMPGE010023138">
    <property type="protein sequence ID" value="CAI2381110.1"/>
    <property type="molecule type" value="Genomic_DNA"/>
</dbReference>
<feature type="compositionally biased region" description="Polar residues" evidence="1">
    <location>
        <begin position="151"/>
        <end position="161"/>
    </location>
</feature>
<accession>A0AAD2D643</accession>
<organism evidence="2 3">
    <name type="scientific">Euplotes crassus</name>
    <dbReference type="NCBI Taxonomy" id="5936"/>
    <lineage>
        <taxon>Eukaryota</taxon>
        <taxon>Sar</taxon>
        <taxon>Alveolata</taxon>
        <taxon>Ciliophora</taxon>
        <taxon>Intramacronucleata</taxon>
        <taxon>Spirotrichea</taxon>
        <taxon>Hypotrichia</taxon>
        <taxon>Euplotida</taxon>
        <taxon>Euplotidae</taxon>
        <taxon>Moneuplotes</taxon>
    </lineage>
</organism>
<feature type="region of interest" description="Disordered" evidence="1">
    <location>
        <begin position="1"/>
        <end position="117"/>
    </location>
</feature>
<sequence>MKRKASLSPFMKDKLSSSPDGKNFGFNTIKKSKISSKPNLRIAHRPNLGPITKNLKVIPEDQGTEDKNLKKSSRKKRKVIRGEEFTDFKCHNPPEMQTPKKVSQNSTQHMESPDLERDKCEELYLSRSSSCLDMYGSLMNSKDIRNKNVGVGSQNVNNPKTANPGDNHESKRLTKKIISLRKEKEEPVLMDTPNFHKKSDEKTKKIKRESQFKAPSHERVVEVDINSIKVKNNHLNKGKRNFEYISKTQVQAGKMNLEGSSDDLSNIKERSLSQCEFTQKQSRVNSSEHKFDGFRDDDDIVINPEFGRSLKASLKASKRRLMLFIDTNNPSNPPSQRSKFSSKNPAPTTHTKISTTGHDYKAKPCMRYVEETDGKRASLGLKKEDIVQSVEKSSSWHETGRRNEDLVLWEFEPLPRYFRGRKK</sequence>
<feature type="compositionally biased region" description="Basic and acidic residues" evidence="1">
    <location>
        <begin position="80"/>
        <end position="92"/>
    </location>
</feature>
<feature type="compositionally biased region" description="Polar residues" evidence="1">
    <location>
        <begin position="326"/>
        <end position="357"/>
    </location>
</feature>
<keyword evidence="3" id="KW-1185">Reference proteome</keyword>
<evidence type="ECO:0000313" key="2">
    <source>
        <dbReference type="EMBL" id="CAI2381110.1"/>
    </source>
</evidence>
<dbReference type="Proteomes" id="UP001295684">
    <property type="component" value="Unassembled WGS sequence"/>
</dbReference>
<feature type="compositionally biased region" description="Basic and acidic residues" evidence="1">
    <location>
        <begin position="197"/>
        <end position="213"/>
    </location>
</feature>
<evidence type="ECO:0000313" key="3">
    <source>
        <dbReference type="Proteomes" id="UP001295684"/>
    </source>
</evidence>
<feature type="compositionally biased region" description="Polar residues" evidence="1">
    <location>
        <begin position="100"/>
        <end position="110"/>
    </location>
</feature>
<proteinExistence type="predicted"/>
<feature type="compositionally biased region" description="Basic residues" evidence="1">
    <location>
        <begin position="70"/>
        <end position="79"/>
    </location>
</feature>
<dbReference type="AlphaFoldDB" id="A0AAD2D643"/>
<name>A0AAD2D643_EUPCR</name>
<reference evidence="2" key="1">
    <citation type="submission" date="2023-07" db="EMBL/GenBank/DDBJ databases">
        <authorList>
            <consortium name="AG Swart"/>
            <person name="Singh M."/>
            <person name="Singh A."/>
            <person name="Seah K."/>
            <person name="Emmerich C."/>
        </authorList>
    </citation>
    <scope>NUCLEOTIDE SEQUENCE</scope>
    <source>
        <strain evidence="2">DP1</strain>
    </source>
</reference>
<evidence type="ECO:0000256" key="1">
    <source>
        <dbReference type="SAM" id="MobiDB-lite"/>
    </source>
</evidence>
<comment type="caution">
    <text evidence="2">The sequence shown here is derived from an EMBL/GenBank/DDBJ whole genome shotgun (WGS) entry which is preliminary data.</text>
</comment>
<gene>
    <name evidence="2" type="ORF">ECRASSUSDP1_LOCUS22556</name>
</gene>
<protein>
    <submittedName>
        <fullName evidence="2">Uncharacterized protein</fullName>
    </submittedName>
</protein>